<gene>
    <name evidence="1" type="ORF">DLM86_00780</name>
</gene>
<dbReference type="AlphaFoldDB" id="A0A2V5L2R3"/>
<dbReference type="OrthoDB" id="95576at2"/>
<evidence type="ECO:0000313" key="2">
    <source>
        <dbReference type="Proteomes" id="UP000247476"/>
    </source>
</evidence>
<reference evidence="1 2" key="1">
    <citation type="submission" date="2018-05" db="EMBL/GenBank/DDBJ databases">
        <title>Paenibacillus flagellatus sp. nov., isolated from selenium mineral soil.</title>
        <authorList>
            <person name="Dai X."/>
        </authorList>
    </citation>
    <scope>NUCLEOTIDE SEQUENCE [LARGE SCALE GENOMIC DNA]</scope>
    <source>
        <strain evidence="1 2">DXL2</strain>
    </source>
</reference>
<keyword evidence="2" id="KW-1185">Reference proteome</keyword>
<comment type="caution">
    <text evidence="1">The sequence shown here is derived from an EMBL/GenBank/DDBJ whole genome shotgun (WGS) entry which is preliminary data.</text>
</comment>
<evidence type="ECO:0008006" key="3">
    <source>
        <dbReference type="Google" id="ProtNLM"/>
    </source>
</evidence>
<accession>A0A2V5L2R3</accession>
<proteinExistence type="predicted"/>
<sequence>MKRLVEAIKQAGVGAVDATRPVIVQYGTVTKTNPLEVNVDQRLTLPEDFLIVPEELTEYKVTVSTTSGPQEIVIRKALAVGEGVALLRVQGGTQYFILGRVGT</sequence>
<dbReference type="InterPro" id="IPR022555">
    <property type="entry name" value="DUF2577"/>
</dbReference>
<dbReference type="Pfam" id="PF10844">
    <property type="entry name" value="DUF2577"/>
    <property type="match status" value="1"/>
</dbReference>
<evidence type="ECO:0000313" key="1">
    <source>
        <dbReference type="EMBL" id="PYI57016.1"/>
    </source>
</evidence>
<name>A0A2V5L2R3_9BACL</name>
<dbReference type="Proteomes" id="UP000247476">
    <property type="component" value="Unassembled WGS sequence"/>
</dbReference>
<dbReference type="EMBL" id="QJVJ01000001">
    <property type="protein sequence ID" value="PYI57016.1"/>
    <property type="molecule type" value="Genomic_DNA"/>
</dbReference>
<dbReference type="RefSeq" id="WP_110838057.1">
    <property type="nucleotide sequence ID" value="NZ_QJVJ01000001.1"/>
</dbReference>
<organism evidence="1 2">
    <name type="scientific">Paenibacillus flagellatus</name>
    <dbReference type="NCBI Taxonomy" id="2211139"/>
    <lineage>
        <taxon>Bacteria</taxon>
        <taxon>Bacillati</taxon>
        <taxon>Bacillota</taxon>
        <taxon>Bacilli</taxon>
        <taxon>Bacillales</taxon>
        <taxon>Paenibacillaceae</taxon>
        <taxon>Paenibacillus</taxon>
    </lineage>
</organism>
<protein>
    <recommendedName>
        <fullName evidence="3">DUF2577 domain-containing protein</fullName>
    </recommendedName>
</protein>